<accession>A0A921ND96</accession>
<evidence type="ECO:0000256" key="1">
    <source>
        <dbReference type="SAM" id="Phobius"/>
    </source>
</evidence>
<dbReference type="OrthoDB" id="1443299at2"/>
<feature type="transmembrane region" description="Helical" evidence="1">
    <location>
        <begin position="117"/>
        <end position="139"/>
    </location>
</feature>
<name>A0A921ND96_9BACL</name>
<keyword evidence="1" id="KW-1133">Transmembrane helix</keyword>
<keyword evidence="1" id="KW-0472">Membrane</keyword>
<organism evidence="2 3">
    <name type="scientific">Metalysinibacillus jejuensis</name>
    <dbReference type="NCBI Taxonomy" id="914327"/>
    <lineage>
        <taxon>Bacteria</taxon>
        <taxon>Bacillati</taxon>
        <taxon>Bacillota</taxon>
        <taxon>Bacilli</taxon>
        <taxon>Bacillales</taxon>
        <taxon>Caryophanaceae</taxon>
        <taxon>Metalysinibacillus</taxon>
    </lineage>
</organism>
<feature type="transmembrane region" description="Helical" evidence="1">
    <location>
        <begin position="57"/>
        <end position="75"/>
    </location>
</feature>
<feature type="transmembrane region" description="Helical" evidence="1">
    <location>
        <begin position="7"/>
        <end position="28"/>
    </location>
</feature>
<keyword evidence="1" id="KW-0812">Transmembrane</keyword>
<protein>
    <submittedName>
        <fullName evidence="2">Uncharacterized protein</fullName>
    </submittedName>
</protein>
<dbReference type="RefSeq" id="WP_108307725.1">
    <property type="nucleotide sequence ID" value="NZ_QAFW01000040.1"/>
</dbReference>
<evidence type="ECO:0000313" key="3">
    <source>
        <dbReference type="Proteomes" id="UP000700212"/>
    </source>
</evidence>
<sequence>MKKILRMIAVSTVGGIVLLAVVYLFKWLHVSKAYDLLLNFEYVPVLGALHHFELARFAFHFGTCIVSTIVLYYIVKALHIEHRLLSYIIPITLGSAVLYFLSALTDAPPAPFDFVSWGIWVFGHLIYSIIIAYGMKFYVLHNKRKM</sequence>
<dbReference type="Proteomes" id="UP000700212">
    <property type="component" value="Unassembled WGS sequence"/>
</dbReference>
<gene>
    <name evidence="2" type="ORF">K8V30_09515</name>
</gene>
<reference evidence="2" key="2">
    <citation type="submission" date="2021-09" db="EMBL/GenBank/DDBJ databases">
        <authorList>
            <person name="Gilroy R."/>
        </authorList>
    </citation>
    <scope>NUCLEOTIDE SEQUENCE</scope>
    <source>
        <strain evidence="2">CHK160-4876</strain>
    </source>
</reference>
<reference evidence="2" key="1">
    <citation type="journal article" date="2021" name="PeerJ">
        <title>Extensive microbial diversity within the chicken gut microbiome revealed by metagenomics and culture.</title>
        <authorList>
            <person name="Gilroy R."/>
            <person name="Ravi A."/>
            <person name="Getino M."/>
            <person name="Pursley I."/>
            <person name="Horton D.L."/>
            <person name="Alikhan N.F."/>
            <person name="Baker D."/>
            <person name="Gharbi K."/>
            <person name="Hall N."/>
            <person name="Watson M."/>
            <person name="Adriaenssens E.M."/>
            <person name="Foster-Nyarko E."/>
            <person name="Jarju S."/>
            <person name="Secka A."/>
            <person name="Antonio M."/>
            <person name="Oren A."/>
            <person name="Chaudhuri R.R."/>
            <person name="La Ragione R."/>
            <person name="Hildebrand F."/>
            <person name="Pallen M.J."/>
        </authorList>
    </citation>
    <scope>NUCLEOTIDE SEQUENCE</scope>
    <source>
        <strain evidence="2">CHK160-4876</strain>
    </source>
</reference>
<feature type="transmembrane region" description="Helical" evidence="1">
    <location>
        <begin position="87"/>
        <end position="105"/>
    </location>
</feature>
<evidence type="ECO:0000313" key="2">
    <source>
        <dbReference type="EMBL" id="HJH11904.1"/>
    </source>
</evidence>
<dbReference type="AlphaFoldDB" id="A0A921ND96"/>
<dbReference type="EMBL" id="DYTV01000128">
    <property type="protein sequence ID" value="HJH11904.1"/>
    <property type="molecule type" value="Genomic_DNA"/>
</dbReference>
<proteinExistence type="predicted"/>
<comment type="caution">
    <text evidence="2">The sequence shown here is derived from an EMBL/GenBank/DDBJ whole genome shotgun (WGS) entry which is preliminary data.</text>
</comment>